<name>A0A1D9P1T0_9FIRM</name>
<evidence type="ECO:0000313" key="3">
    <source>
        <dbReference type="EMBL" id="AOZ96155.1"/>
    </source>
</evidence>
<comment type="similarity">
    <text evidence="2">Belongs to the agmatine deiminase family.</text>
</comment>
<dbReference type="OrthoDB" id="9808013at2"/>
<evidence type="ECO:0000313" key="4">
    <source>
        <dbReference type="Proteomes" id="UP000179284"/>
    </source>
</evidence>
<dbReference type="Pfam" id="PF04371">
    <property type="entry name" value="PAD_porph"/>
    <property type="match status" value="1"/>
</dbReference>
<keyword evidence="1 2" id="KW-0378">Hydrolase</keyword>
<gene>
    <name evidence="2" type="primary">aguA</name>
    <name evidence="3" type="ORF">bhn_I1121</name>
</gene>
<reference evidence="4" key="1">
    <citation type="submission" date="2016-10" db="EMBL/GenBank/DDBJ databases">
        <title>The complete genome sequence of the rumen bacterium Butyrivibrio hungatei MB2003.</title>
        <authorList>
            <person name="Palevich N."/>
            <person name="Kelly W.J."/>
            <person name="Leahy S.C."/>
            <person name="Altermann E."/>
            <person name="Rakonjac J."/>
            <person name="Attwood G.T."/>
        </authorList>
    </citation>
    <scope>NUCLEOTIDE SEQUENCE [LARGE SCALE GENOMIC DNA]</scope>
    <source>
        <strain evidence="4">MB2003</strain>
    </source>
</reference>
<sequence>MNKITTTPSKDGFMMPAEFSKHFGTLMIYPTRPGSWGKDRTDALKSFSKIFLEIVKRERLFLLADEGHYEEAVKVLYDVTKDYCEELKENGGYEKEFQRLFKESDLPKDVSEDDVLLEDLLDDRCVVLPIESDDSWARDVGPTFVCDKKRSLRGINWSFNAWGGEVDGLYASWDKDDKVAERFCKALDTDMYDAAPFVLEGGSIHVDGEGTAMVTESCLLSAGRNPSMTKEQIEQKLKDYLCVKKVLWLPRGIYNDETNEHVDNVCAFTAPAEVVLAWTDDEKDPQYELSKACLDYLEKETDAKGRKIKVHKLPIPDHPVLVSDKDLSNYEFEEGEDMREAGERLAASYVNYYYVNGAVLVPQFGGENSDSDKRAIEILKELCKDREVVGIPARAILLGGGNIHCITQQIPG</sequence>
<dbReference type="GO" id="GO:0047632">
    <property type="term" value="F:agmatine deiminase activity"/>
    <property type="evidence" value="ECO:0007669"/>
    <property type="project" value="UniProtKB-UniRule"/>
</dbReference>
<evidence type="ECO:0000256" key="1">
    <source>
        <dbReference type="ARBA" id="ARBA00022801"/>
    </source>
</evidence>
<dbReference type="RefSeq" id="WP_071175869.1">
    <property type="nucleotide sequence ID" value="NZ_CP017831.1"/>
</dbReference>
<dbReference type="NCBIfam" id="TIGR03380">
    <property type="entry name" value="agmatine_aguA"/>
    <property type="match status" value="1"/>
</dbReference>
<protein>
    <recommendedName>
        <fullName evidence="2">Putative agmatine deiminase</fullName>
        <ecNumber evidence="2">3.5.3.12</ecNumber>
    </recommendedName>
    <alternativeName>
        <fullName evidence="2">Agmatine iminohydrolase</fullName>
    </alternativeName>
</protein>
<comment type="catalytic activity">
    <reaction evidence="2">
        <text>agmatine + H2O = N-carbamoylputrescine + NH4(+)</text>
        <dbReference type="Rhea" id="RHEA:18037"/>
        <dbReference type="ChEBI" id="CHEBI:15377"/>
        <dbReference type="ChEBI" id="CHEBI:28938"/>
        <dbReference type="ChEBI" id="CHEBI:58145"/>
        <dbReference type="ChEBI" id="CHEBI:58318"/>
        <dbReference type="EC" id="3.5.3.12"/>
    </reaction>
</comment>
<evidence type="ECO:0000256" key="2">
    <source>
        <dbReference type="HAMAP-Rule" id="MF_01841"/>
    </source>
</evidence>
<dbReference type="InterPro" id="IPR017754">
    <property type="entry name" value="Agmatine_deiminase"/>
</dbReference>
<dbReference type="PANTHER" id="PTHR31377">
    <property type="entry name" value="AGMATINE DEIMINASE-RELATED"/>
    <property type="match status" value="1"/>
</dbReference>
<dbReference type="GO" id="GO:0004668">
    <property type="term" value="F:protein-arginine deiminase activity"/>
    <property type="evidence" value="ECO:0007669"/>
    <property type="project" value="InterPro"/>
</dbReference>
<dbReference type="Proteomes" id="UP000179284">
    <property type="component" value="Chromosome I"/>
</dbReference>
<dbReference type="SUPFAM" id="SSF55909">
    <property type="entry name" value="Pentein"/>
    <property type="match status" value="1"/>
</dbReference>
<dbReference type="HAMAP" id="MF_01841">
    <property type="entry name" value="Agmatine_deimin"/>
    <property type="match status" value="1"/>
</dbReference>
<keyword evidence="4" id="KW-1185">Reference proteome</keyword>
<dbReference type="EMBL" id="CP017831">
    <property type="protein sequence ID" value="AOZ96155.1"/>
    <property type="molecule type" value="Genomic_DNA"/>
</dbReference>
<dbReference type="KEGG" id="bhu:bhn_I1121"/>
<proteinExistence type="inferred from homology"/>
<dbReference type="Gene3D" id="3.75.10.10">
    <property type="entry name" value="L-arginine/glycine Amidinotransferase, Chain A"/>
    <property type="match status" value="1"/>
</dbReference>
<dbReference type="EC" id="3.5.3.12" evidence="2"/>
<dbReference type="PANTHER" id="PTHR31377:SF0">
    <property type="entry name" value="AGMATINE DEIMINASE-RELATED"/>
    <property type="match status" value="1"/>
</dbReference>
<dbReference type="InterPro" id="IPR007466">
    <property type="entry name" value="Peptidyl-Arg-deiminase_porph"/>
</dbReference>
<accession>A0A1D9P1T0</accession>
<feature type="active site" description="Amidino-cysteine intermediate" evidence="2">
    <location>
        <position position="405"/>
    </location>
</feature>
<dbReference type="AlphaFoldDB" id="A0A1D9P1T0"/>
<organism evidence="3 4">
    <name type="scientific">Butyrivibrio hungatei</name>
    <dbReference type="NCBI Taxonomy" id="185008"/>
    <lineage>
        <taxon>Bacteria</taxon>
        <taxon>Bacillati</taxon>
        <taxon>Bacillota</taxon>
        <taxon>Clostridia</taxon>
        <taxon>Lachnospirales</taxon>
        <taxon>Lachnospiraceae</taxon>
        <taxon>Butyrivibrio</taxon>
    </lineage>
</organism>
<dbReference type="GO" id="GO:0009446">
    <property type="term" value="P:putrescine biosynthetic process"/>
    <property type="evidence" value="ECO:0007669"/>
    <property type="project" value="InterPro"/>
</dbReference>